<evidence type="ECO:0000256" key="3">
    <source>
        <dbReference type="PROSITE-ProRule" id="PRU00493"/>
    </source>
</evidence>
<dbReference type="Gene3D" id="3.20.70.20">
    <property type="match status" value="1"/>
</dbReference>
<dbReference type="InterPro" id="IPR019777">
    <property type="entry name" value="Form_AcTrfase_GR_CS"/>
</dbReference>
<feature type="domain" description="Glycine radical" evidence="4">
    <location>
        <begin position="679"/>
        <end position="800"/>
    </location>
</feature>
<dbReference type="EMBL" id="JACRTB010000037">
    <property type="protein sequence ID" value="MBC8577577.1"/>
    <property type="molecule type" value="Genomic_DNA"/>
</dbReference>
<dbReference type="InterPro" id="IPR051215">
    <property type="entry name" value="GRE"/>
</dbReference>
<evidence type="ECO:0000313" key="6">
    <source>
        <dbReference type="EMBL" id="MBC8577577.1"/>
    </source>
</evidence>
<sequence>MSKYFGESTLRIRHLREKIHEKGYAVCSQRARILTEAYQKYESYPIILKRAMAFRDILSQQDIFIEEGDMLAGNQGSFLCAAPVFPEYSVQWILDEMDEVDQRSGDKFFIGETQKEELRKVLPWWIGKTLQDHAHAIYPADAKLLYEIGVIRGGHMNACGDGHIVVNYDRVLREGLIGFKEQIKKRREKLNLANYDEAKQDIFLQAAEIALDAVICFAHRHAELAEGLAQKTHDPARRSELLRMAEACRHVPEYPPRSFYEGLQAYWFVVVCQQIESNGHSVSLGRFDQYMYPLYKKALDDGADRESLLELLENMWLKLYSARKFRCWKDARFAAGGPMYENVTIGGQTSDGRDAVNELSFAVLKSVARVHLTQPNLTVRYHRGLSHEFMSECIHVIKEGFGMPAFNNDEVIIPDFERLGITQEDAYSYSAVGCVEVAIPGKFGHRCTGAAFLNFPKILNIVMRGGIDDVSGRRIYIGKQFGNMTSFEELFHEWSKAMSYFAKQSVVIDTYSDMMIEEVVPEAFNAALVDDCIDRGKNVKEGGAHYDFTSGLQVGIANTGNALTAIKKLVFAEKKISCQELQTALDSNFEGIRGEQIRQMLLNRAPKFGTDNEFVDEMTVAAYNEYLKELPQYRNTRYGRGPIGGTYYGGTSSVAANVIMGSMVSATADGRKAYTPLAEGCSPTQGSDHSGTTAVFCSMSRLPVEKLAGGILLNQKLSPSSVASLSDEAKLENVIRTFFDRLNGFHVQYNIVDRTTLEEAKVHPEKHKDLIVRVAGYSAFFTVLNPQTQDDIISRTEQFI</sequence>
<comment type="caution">
    <text evidence="6">The sequence shown here is derived from an EMBL/GenBank/DDBJ whole genome shotgun (WGS) entry which is preliminary data.</text>
</comment>
<feature type="modified residue" description="Glycine radical" evidence="3">
    <location>
        <position position="776"/>
    </location>
</feature>
<dbReference type="InterPro" id="IPR010098">
    <property type="entry name" value="PFL2/GDeHydtase_fam"/>
</dbReference>
<keyword evidence="1 3" id="KW-0556">Organic radical</keyword>
<dbReference type="InterPro" id="IPR001150">
    <property type="entry name" value="Gly_radical"/>
</dbReference>
<dbReference type="PANTHER" id="PTHR43641">
    <property type="entry name" value="FORMATE ACETYLTRANSFERASE 3-RELATED"/>
    <property type="match status" value="1"/>
</dbReference>
<evidence type="ECO:0000313" key="7">
    <source>
        <dbReference type="Proteomes" id="UP000658131"/>
    </source>
</evidence>
<keyword evidence="2" id="KW-0456">Lyase</keyword>
<dbReference type="PROSITE" id="PS51554">
    <property type="entry name" value="PFL"/>
    <property type="match status" value="1"/>
</dbReference>
<dbReference type="SUPFAM" id="SSF51998">
    <property type="entry name" value="PFL-like glycyl radical enzymes"/>
    <property type="match status" value="1"/>
</dbReference>
<evidence type="ECO:0000256" key="2">
    <source>
        <dbReference type="ARBA" id="ARBA00023239"/>
    </source>
</evidence>
<name>A0ABR7NME5_9FIRM</name>
<dbReference type="Pfam" id="PF02901">
    <property type="entry name" value="PFL-like"/>
    <property type="match status" value="1"/>
</dbReference>
<evidence type="ECO:0000259" key="5">
    <source>
        <dbReference type="PROSITE" id="PS51554"/>
    </source>
</evidence>
<dbReference type="Pfam" id="PF01228">
    <property type="entry name" value="Gly_radical"/>
    <property type="match status" value="1"/>
</dbReference>
<gene>
    <name evidence="6" type="ORF">H8717_14345</name>
</gene>
<accession>A0ABR7NME5</accession>
<dbReference type="RefSeq" id="WP_262400969.1">
    <property type="nucleotide sequence ID" value="NZ_JACRTB010000037.1"/>
</dbReference>
<dbReference type="Proteomes" id="UP000658131">
    <property type="component" value="Unassembled WGS sequence"/>
</dbReference>
<organism evidence="6 7">
    <name type="scientific">Yanshouia hominis</name>
    <dbReference type="NCBI Taxonomy" id="2763673"/>
    <lineage>
        <taxon>Bacteria</taxon>
        <taxon>Bacillati</taxon>
        <taxon>Bacillota</taxon>
        <taxon>Clostridia</taxon>
        <taxon>Eubacteriales</taxon>
        <taxon>Oscillospiraceae</taxon>
        <taxon>Yanshouia</taxon>
    </lineage>
</organism>
<feature type="domain" description="PFL" evidence="5">
    <location>
        <begin position="10"/>
        <end position="672"/>
    </location>
</feature>
<dbReference type="InterPro" id="IPR004184">
    <property type="entry name" value="PFL_dom"/>
</dbReference>
<proteinExistence type="predicted"/>
<dbReference type="PROSITE" id="PS51149">
    <property type="entry name" value="GLY_RADICAL_2"/>
    <property type="match status" value="1"/>
</dbReference>
<evidence type="ECO:0000259" key="4">
    <source>
        <dbReference type="PROSITE" id="PS51149"/>
    </source>
</evidence>
<dbReference type="CDD" id="cd01677">
    <property type="entry name" value="PFL2_DhaB_BssA"/>
    <property type="match status" value="1"/>
</dbReference>
<protein>
    <submittedName>
        <fullName evidence="6">Glycyl radical protein</fullName>
    </submittedName>
</protein>
<dbReference type="PANTHER" id="PTHR43641:SF2">
    <property type="entry name" value="DEHYDRATASE YBIW-RELATED"/>
    <property type="match status" value="1"/>
</dbReference>
<evidence type="ECO:0000256" key="1">
    <source>
        <dbReference type="ARBA" id="ARBA00022818"/>
    </source>
</evidence>
<keyword evidence="7" id="KW-1185">Reference proteome</keyword>
<reference evidence="6 7" key="1">
    <citation type="submission" date="2020-08" db="EMBL/GenBank/DDBJ databases">
        <title>Genome public.</title>
        <authorList>
            <person name="Liu C."/>
            <person name="Sun Q."/>
        </authorList>
    </citation>
    <scope>NUCLEOTIDE SEQUENCE [LARGE SCALE GENOMIC DNA]</scope>
    <source>
        <strain evidence="6 7">BX1</strain>
    </source>
</reference>
<dbReference type="PROSITE" id="PS00850">
    <property type="entry name" value="GLY_RADICAL_1"/>
    <property type="match status" value="1"/>
</dbReference>
<dbReference type="NCBIfam" id="TIGR01774">
    <property type="entry name" value="PFL2-3"/>
    <property type="match status" value="1"/>
</dbReference>